<dbReference type="Proteomes" id="UP001054945">
    <property type="component" value="Unassembled WGS sequence"/>
</dbReference>
<name>A0AAV4V6N5_CAEEX</name>
<evidence type="ECO:0000313" key="2">
    <source>
        <dbReference type="Proteomes" id="UP001054945"/>
    </source>
</evidence>
<evidence type="ECO:0000313" key="1">
    <source>
        <dbReference type="EMBL" id="GIY65905.1"/>
    </source>
</evidence>
<reference evidence="1 2" key="1">
    <citation type="submission" date="2021-06" db="EMBL/GenBank/DDBJ databases">
        <title>Caerostris extrusa draft genome.</title>
        <authorList>
            <person name="Kono N."/>
            <person name="Arakawa K."/>
        </authorList>
    </citation>
    <scope>NUCLEOTIDE SEQUENCE [LARGE SCALE GENOMIC DNA]</scope>
</reference>
<protein>
    <submittedName>
        <fullName evidence="1">Uncharacterized protein</fullName>
    </submittedName>
</protein>
<comment type="caution">
    <text evidence="1">The sequence shown here is derived from an EMBL/GenBank/DDBJ whole genome shotgun (WGS) entry which is preliminary data.</text>
</comment>
<dbReference type="EMBL" id="BPLR01014048">
    <property type="protein sequence ID" value="GIY65905.1"/>
    <property type="molecule type" value="Genomic_DNA"/>
</dbReference>
<sequence>MSNESRYFLAAHYSKRSKGPSITQLSQMHVSNLLLSLSLPHLCAGPFDSVLDIDTLCNKLQSGSLLKGLKTRSVISMSVVKVCKVLWKYARFRKIWPNMSNGAHIFWPLIILNGQKEFHNSTLPNARVQFIAVFTLRLSYLPGHSILFLPQTIHLGKEDKGVMFIWKPVK</sequence>
<keyword evidence="2" id="KW-1185">Reference proteome</keyword>
<gene>
    <name evidence="1" type="ORF">CEXT_271261</name>
</gene>
<proteinExistence type="predicted"/>
<dbReference type="AlphaFoldDB" id="A0AAV4V6N5"/>
<organism evidence="1 2">
    <name type="scientific">Caerostris extrusa</name>
    <name type="common">Bark spider</name>
    <name type="synonym">Caerostris bankana</name>
    <dbReference type="NCBI Taxonomy" id="172846"/>
    <lineage>
        <taxon>Eukaryota</taxon>
        <taxon>Metazoa</taxon>
        <taxon>Ecdysozoa</taxon>
        <taxon>Arthropoda</taxon>
        <taxon>Chelicerata</taxon>
        <taxon>Arachnida</taxon>
        <taxon>Araneae</taxon>
        <taxon>Araneomorphae</taxon>
        <taxon>Entelegynae</taxon>
        <taxon>Araneoidea</taxon>
        <taxon>Araneidae</taxon>
        <taxon>Caerostris</taxon>
    </lineage>
</organism>
<accession>A0AAV4V6N5</accession>